<evidence type="ECO:0000313" key="1">
    <source>
        <dbReference type="EMBL" id="KKN13919.1"/>
    </source>
</evidence>
<dbReference type="EMBL" id="LAZR01003871">
    <property type="protein sequence ID" value="KKN13919.1"/>
    <property type="molecule type" value="Genomic_DNA"/>
</dbReference>
<accession>A0A0F9N7Q0</accession>
<reference evidence="1" key="1">
    <citation type="journal article" date="2015" name="Nature">
        <title>Complex archaea that bridge the gap between prokaryotes and eukaryotes.</title>
        <authorList>
            <person name="Spang A."/>
            <person name="Saw J.H."/>
            <person name="Jorgensen S.L."/>
            <person name="Zaremba-Niedzwiedzka K."/>
            <person name="Martijn J."/>
            <person name="Lind A.E."/>
            <person name="van Eijk R."/>
            <person name="Schleper C."/>
            <person name="Guy L."/>
            <person name="Ettema T.J."/>
        </authorList>
    </citation>
    <scope>NUCLEOTIDE SEQUENCE</scope>
</reference>
<organism evidence="1">
    <name type="scientific">marine sediment metagenome</name>
    <dbReference type="NCBI Taxonomy" id="412755"/>
    <lineage>
        <taxon>unclassified sequences</taxon>
        <taxon>metagenomes</taxon>
        <taxon>ecological metagenomes</taxon>
    </lineage>
</organism>
<protein>
    <submittedName>
        <fullName evidence="1">Uncharacterized protein</fullName>
    </submittedName>
</protein>
<proteinExistence type="predicted"/>
<dbReference type="AlphaFoldDB" id="A0A0F9N7Q0"/>
<sequence>MSRSIATITFQNGEEVQTRFDSKEFDAYVDLATLPIVQRVEIKPEG</sequence>
<name>A0A0F9N7Q0_9ZZZZ</name>
<gene>
    <name evidence="1" type="ORF">LCGC14_1001570</name>
</gene>
<comment type="caution">
    <text evidence="1">The sequence shown here is derived from an EMBL/GenBank/DDBJ whole genome shotgun (WGS) entry which is preliminary data.</text>
</comment>